<evidence type="ECO:0000313" key="1">
    <source>
        <dbReference type="EMBL" id="MFC6086328.1"/>
    </source>
</evidence>
<dbReference type="EMBL" id="JBHSRF010000083">
    <property type="protein sequence ID" value="MFC6086328.1"/>
    <property type="molecule type" value="Genomic_DNA"/>
</dbReference>
<gene>
    <name evidence="1" type="ORF">ACFP1K_34520</name>
</gene>
<protein>
    <submittedName>
        <fullName evidence="1">Sulfotransferase</fullName>
    </submittedName>
</protein>
<keyword evidence="2" id="KW-1185">Reference proteome</keyword>
<sequence length="322" mass="35847">MAGDDTVDVAFIGGTGRSGSTLISRVLGAVPGFCAVGELFHVWDHGVRRDELCGCGVRFGECDFWTRVGNEAFGGWDRVDAGEMLTLHRGVVRIRHLPLLAAPRLVPSFQRRLERYTAVMGRLYHGVRAVSGCDVVVDSSKLPGSAYTAWRVPGIQVKMIHLVRSSYGVCYSLTKRLPNPDYRHDLMPRQSPARSALEWSGFNLSLDVLGRLGMPSLLLRYEDFVAEPRAQLDRMLGFLGREAGPEQLAFLRDDRVDLARCHCIAGNPMRSRIGSEPLVTDVEWRARLPRRAKWLVAAITAGGLVRYGYYPPHAGSRRMTRL</sequence>
<name>A0ABW1NTV6_9ACTN</name>
<comment type="caution">
    <text evidence="1">The sequence shown here is derived from an EMBL/GenBank/DDBJ whole genome shotgun (WGS) entry which is preliminary data.</text>
</comment>
<evidence type="ECO:0000313" key="2">
    <source>
        <dbReference type="Proteomes" id="UP001596137"/>
    </source>
</evidence>
<organism evidence="1 2">
    <name type="scientific">Sphaerisporangium aureirubrum</name>
    <dbReference type="NCBI Taxonomy" id="1544736"/>
    <lineage>
        <taxon>Bacteria</taxon>
        <taxon>Bacillati</taxon>
        <taxon>Actinomycetota</taxon>
        <taxon>Actinomycetes</taxon>
        <taxon>Streptosporangiales</taxon>
        <taxon>Streptosporangiaceae</taxon>
        <taxon>Sphaerisporangium</taxon>
    </lineage>
</organism>
<proteinExistence type="predicted"/>
<dbReference type="Gene3D" id="3.40.50.300">
    <property type="entry name" value="P-loop containing nucleotide triphosphate hydrolases"/>
    <property type="match status" value="1"/>
</dbReference>
<dbReference type="RefSeq" id="WP_380761407.1">
    <property type="nucleotide sequence ID" value="NZ_JBHSRF010000083.1"/>
</dbReference>
<reference evidence="2" key="1">
    <citation type="journal article" date="2019" name="Int. J. Syst. Evol. Microbiol.">
        <title>The Global Catalogue of Microorganisms (GCM) 10K type strain sequencing project: providing services to taxonomists for standard genome sequencing and annotation.</title>
        <authorList>
            <consortium name="The Broad Institute Genomics Platform"/>
            <consortium name="The Broad Institute Genome Sequencing Center for Infectious Disease"/>
            <person name="Wu L."/>
            <person name="Ma J."/>
        </authorList>
    </citation>
    <scope>NUCLEOTIDE SEQUENCE [LARGE SCALE GENOMIC DNA]</scope>
    <source>
        <strain evidence="2">JCM 30346</strain>
    </source>
</reference>
<dbReference type="SUPFAM" id="SSF52540">
    <property type="entry name" value="P-loop containing nucleoside triphosphate hydrolases"/>
    <property type="match status" value="1"/>
</dbReference>
<accession>A0ABW1NTV6</accession>
<dbReference type="Proteomes" id="UP001596137">
    <property type="component" value="Unassembled WGS sequence"/>
</dbReference>
<dbReference type="InterPro" id="IPR027417">
    <property type="entry name" value="P-loop_NTPase"/>
</dbReference>